<sequence length="170" mass="17049">MGRAVMSRPVPGERRPRTVTAAAITMVLHGLVLGAGGALVTLMFGPGGPGMALLGVVLLGASGGLLASTWGLAIRAAWARRAGMSGAAAGIGVELLVLGALAGIALSTEGPSAESAAEFERLAWLAAITCTPLIMLGAAAIVLLRTRSVAAHLRAPNSSPRVGGGWRRVR</sequence>
<evidence type="ECO:0000256" key="1">
    <source>
        <dbReference type="SAM" id="Phobius"/>
    </source>
</evidence>
<name>A0ABP6G710_9ACTN</name>
<keyword evidence="1" id="KW-0472">Membrane</keyword>
<feature type="transmembrane region" description="Helical" evidence="1">
    <location>
        <begin position="51"/>
        <end position="74"/>
    </location>
</feature>
<comment type="caution">
    <text evidence="2">The sequence shown here is derived from an EMBL/GenBank/DDBJ whole genome shotgun (WGS) entry which is preliminary data.</text>
</comment>
<keyword evidence="1" id="KW-0812">Transmembrane</keyword>
<reference evidence="3" key="1">
    <citation type="journal article" date="2019" name="Int. J. Syst. Evol. Microbiol.">
        <title>The Global Catalogue of Microorganisms (GCM) 10K type strain sequencing project: providing services to taxonomists for standard genome sequencing and annotation.</title>
        <authorList>
            <consortium name="The Broad Institute Genomics Platform"/>
            <consortium name="The Broad Institute Genome Sequencing Center for Infectious Disease"/>
            <person name="Wu L."/>
            <person name="Ma J."/>
        </authorList>
    </citation>
    <scope>NUCLEOTIDE SEQUENCE [LARGE SCALE GENOMIC DNA]</scope>
    <source>
        <strain evidence="3">JCM 8201</strain>
    </source>
</reference>
<keyword evidence="1" id="KW-1133">Transmembrane helix</keyword>
<dbReference type="Proteomes" id="UP001501842">
    <property type="component" value="Unassembled WGS sequence"/>
</dbReference>
<dbReference type="EMBL" id="BAAATZ010000001">
    <property type="protein sequence ID" value="GAA2718208.1"/>
    <property type="molecule type" value="Genomic_DNA"/>
</dbReference>
<feature type="transmembrane region" description="Helical" evidence="1">
    <location>
        <begin position="122"/>
        <end position="144"/>
    </location>
</feature>
<feature type="transmembrane region" description="Helical" evidence="1">
    <location>
        <begin position="86"/>
        <end position="107"/>
    </location>
</feature>
<protein>
    <submittedName>
        <fullName evidence="2">Uncharacterized protein</fullName>
    </submittedName>
</protein>
<gene>
    <name evidence="2" type="ORF">GCM10010439_00750</name>
</gene>
<accession>A0ABP6G710</accession>
<keyword evidence="3" id="KW-1185">Reference proteome</keyword>
<evidence type="ECO:0000313" key="2">
    <source>
        <dbReference type="EMBL" id="GAA2718208.1"/>
    </source>
</evidence>
<organism evidence="2 3">
    <name type="scientific">Actinocorallia aurantiaca</name>
    <dbReference type="NCBI Taxonomy" id="46204"/>
    <lineage>
        <taxon>Bacteria</taxon>
        <taxon>Bacillati</taxon>
        <taxon>Actinomycetota</taxon>
        <taxon>Actinomycetes</taxon>
        <taxon>Streptosporangiales</taxon>
        <taxon>Thermomonosporaceae</taxon>
        <taxon>Actinocorallia</taxon>
    </lineage>
</organism>
<evidence type="ECO:0000313" key="3">
    <source>
        <dbReference type="Proteomes" id="UP001501842"/>
    </source>
</evidence>
<feature type="transmembrane region" description="Helical" evidence="1">
    <location>
        <begin position="21"/>
        <end position="45"/>
    </location>
</feature>
<proteinExistence type="predicted"/>